<dbReference type="RefSeq" id="WP_182042024.1">
    <property type="nucleotide sequence ID" value="NZ_JACDZE010000001.1"/>
</dbReference>
<evidence type="ECO:0000313" key="4">
    <source>
        <dbReference type="EMBL" id="MBA5628424.1"/>
    </source>
</evidence>
<dbReference type="PROSITE" id="PS00893">
    <property type="entry name" value="NUDIX_BOX"/>
    <property type="match status" value="1"/>
</dbReference>
<dbReference type="InterPro" id="IPR020084">
    <property type="entry name" value="NUDIX_hydrolase_CS"/>
</dbReference>
<dbReference type="Gene3D" id="3.90.79.10">
    <property type="entry name" value="Nucleoside Triphosphate Pyrophosphohydrolase"/>
    <property type="match status" value="1"/>
</dbReference>
<keyword evidence="5" id="KW-1185">Reference proteome</keyword>
<evidence type="ECO:0000313" key="5">
    <source>
        <dbReference type="Proteomes" id="UP000552241"/>
    </source>
</evidence>
<reference evidence="4 5" key="1">
    <citation type="submission" date="2020-07" db="EMBL/GenBank/DDBJ databases">
        <title>Moheibacter lacus sp. nov., a member of the family Flavobacteriaceae isolated from freshwater lake sediment.</title>
        <authorList>
            <person name="Liu Y."/>
        </authorList>
    </citation>
    <scope>NUCLEOTIDE SEQUENCE [LARGE SCALE GENOMIC DNA]</scope>
    <source>
        <strain evidence="4 5">BDHS18</strain>
    </source>
</reference>
<dbReference type="Proteomes" id="UP000552241">
    <property type="component" value="Unassembled WGS sequence"/>
</dbReference>
<comment type="cofactor">
    <cofactor evidence="1">
        <name>Mg(2+)</name>
        <dbReference type="ChEBI" id="CHEBI:18420"/>
    </cofactor>
</comment>
<proteinExistence type="predicted"/>
<dbReference type="GO" id="GO:0016787">
    <property type="term" value="F:hydrolase activity"/>
    <property type="evidence" value="ECO:0007669"/>
    <property type="project" value="UniProtKB-KW"/>
</dbReference>
<dbReference type="InterPro" id="IPR000086">
    <property type="entry name" value="NUDIX_hydrolase_dom"/>
</dbReference>
<dbReference type="EMBL" id="JACDZE010000001">
    <property type="protein sequence ID" value="MBA5628424.1"/>
    <property type="molecule type" value="Genomic_DNA"/>
</dbReference>
<evidence type="ECO:0000256" key="2">
    <source>
        <dbReference type="ARBA" id="ARBA00022801"/>
    </source>
</evidence>
<dbReference type="PANTHER" id="PTHR43046">
    <property type="entry name" value="GDP-MANNOSE MANNOSYL HYDROLASE"/>
    <property type="match status" value="1"/>
</dbReference>
<keyword evidence="2 4" id="KW-0378">Hydrolase</keyword>
<dbReference type="Pfam" id="PF00293">
    <property type="entry name" value="NUDIX"/>
    <property type="match status" value="1"/>
</dbReference>
<evidence type="ECO:0000259" key="3">
    <source>
        <dbReference type="PROSITE" id="PS51462"/>
    </source>
</evidence>
<protein>
    <submittedName>
        <fullName evidence="4">NUDIX hydrolase</fullName>
    </submittedName>
</protein>
<sequence>MKPFNVRVYGLLVEQNQMLIIREPFAGMIIDKFPGGGLEYGEGLIDCLKREFIEELNLEIEVLAHFYTQDYFLASRFDENEQILMIYYKVRAIDISKLKVLDQDIQELIWVDLDELASENLTLETDQLVVEMLLNSSNII</sequence>
<name>A0A838ZJ90_9FLAO</name>
<dbReference type="InterPro" id="IPR015797">
    <property type="entry name" value="NUDIX_hydrolase-like_dom_sf"/>
</dbReference>
<accession>A0A838ZJ90</accession>
<dbReference type="SUPFAM" id="SSF55811">
    <property type="entry name" value="Nudix"/>
    <property type="match status" value="1"/>
</dbReference>
<dbReference type="AlphaFoldDB" id="A0A838ZJ90"/>
<dbReference type="PANTHER" id="PTHR43046:SF14">
    <property type="entry name" value="MUTT_NUDIX FAMILY PROTEIN"/>
    <property type="match status" value="1"/>
</dbReference>
<dbReference type="PROSITE" id="PS51462">
    <property type="entry name" value="NUDIX"/>
    <property type="match status" value="1"/>
</dbReference>
<evidence type="ECO:0000256" key="1">
    <source>
        <dbReference type="ARBA" id="ARBA00001946"/>
    </source>
</evidence>
<comment type="caution">
    <text evidence="4">The sequence shown here is derived from an EMBL/GenBank/DDBJ whole genome shotgun (WGS) entry which is preliminary data.</text>
</comment>
<gene>
    <name evidence="4" type="ORF">HU137_01415</name>
</gene>
<organism evidence="4 5">
    <name type="scientific">Moheibacter lacus</name>
    <dbReference type="NCBI Taxonomy" id="2745851"/>
    <lineage>
        <taxon>Bacteria</taxon>
        <taxon>Pseudomonadati</taxon>
        <taxon>Bacteroidota</taxon>
        <taxon>Flavobacteriia</taxon>
        <taxon>Flavobacteriales</taxon>
        <taxon>Weeksellaceae</taxon>
        <taxon>Moheibacter</taxon>
    </lineage>
</organism>
<feature type="domain" description="Nudix hydrolase" evidence="3">
    <location>
        <begin position="1"/>
        <end position="134"/>
    </location>
</feature>